<reference evidence="10 11" key="1">
    <citation type="submission" date="2016-09" db="EMBL/GenBank/DDBJ databases">
        <authorList>
            <person name="Laine KS P."/>
        </authorList>
    </citation>
    <scope>NUCLEOTIDE SEQUENCE [LARGE SCALE GENOMIC DNA]</scope>
    <source>
        <strain evidence="10">PFRJS-23</strain>
    </source>
</reference>
<dbReference type="GO" id="GO:0005524">
    <property type="term" value="F:ATP binding"/>
    <property type="evidence" value="ECO:0007669"/>
    <property type="project" value="UniProtKB-UniRule"/>
</dbReference>
<dbReference type="InterPro" id="IPR015262">
    <property type="entry name" value="tRNA_Ile_lys_synt_subst-bd"/>
</dbReference>
<dbReference type="PANTHER" id="PTHR43033:SF1">
    <property type="entry name" value="TRNA(ILE)-LYSIDINE SYNTHASE-RELATED"/>
    <property type="match status" value="1"/>
</dbReference>
<evidence type="ECO:0000256" key="7">
    <source>
        <dbReference type="HAMAP-Rule" id="MF_01161"/>
    </source>
</evidence>
<dbReference type="Gene3D" id="1.20.59.20">
    <property type="match status" value="1"/>
</dbReference>
<dbReference type="InterPro" id="IPR014729">
    <property type="entry name" value="Rossmann-like_a/b/a_fold"/>
</dbReference>
<evidence type="ECO:0000256" key="5">
    <source>
        <dbReference type="ARBA" id="ARBA00022840"/>
    </source>
</evidence>
<evidence type="ECO:0000259" key="9">
    <source>
        <dbReference type="Pfam" id="PF09179"/>
    </source>
</evidence>
<dbReference type="GO" id="GO:0005737">
    <property type="term" value="C:cytoplasm"/>
    <property type="evidence" value="ECO:0007669"/>
    <property type="project" value="UniProtKB-SubCell"/>
</dbReference>
<feature type="domain" description="tRNA(Ile)-lysidine synthase substrate-binding" evidence="9">
    <location>
        <begin position="260"/>
        <end position="324"/>
    </location>
</feature>
<protein>
    <recommendedName>
        <fullName evidence="7">tRNA(Ile)-lysidine synthase</fullName>
        <ecNumber evidence="7">6.3.4.19</ecNumber>
    </recommendedName>
    <alternativeName>
        <fullName evidence="7">tRNA(Ile)-2-lysyl-cytidine synthase</fullName>
    </alternativeName>
    <alternativeName>
        <fullName evidence="7">tRNA(Ile)-lysidine synthetase</fullName>
    </alternativeName>
</protein>
<dbReference type="AlphaFoldDB" id="A0A0A8QF34"/>
<dbReference type="InterPro" id="IPR012795">
    <property type="entry name" value="tRNA_Ile_lys_synt_N"/>
</dbReference>
<dbReference type="InterPro" id="IPR011063">
    <property type="entry name" value="TilS/TtcA_N"/>
</dbReference>
<keyword evidence="4 7" id="KW-0547">Nucleotide-binding</keyword>
<dbReference type="SUPFAM" id="SSF52402">
    <property type="entry name" value="Adenine nucleotide alpha hydrolases-like"/>
    <property type="match status" value="1"/>
</dbReference>
<comment type="domain">
    <text evidence="7">The N-terminal region contains the highly conserved SGGXDS motif, predicted to be a P-loop motif involved in ATP binding.</text>
</comment>
<dbReference type="GO" id="GO:0032267">
    <property type="term" value="F:tRNA(Ile)-lysidine synthase activity"/>
    <property type="evidence" value="ECO:0007669"/>
    <property type="project" value="UniProtKB-EC"/>
</dbReference>
<comment type="subcellular location">
    <subcellularLocation>
        <location evidence="7">Cytoplasm</location>
    </subcellularLocation>
</comment>
<evidence type="ECO:0000256" key="2">
    <source>
        <dbReference type="ARBA" id="ARBA00022598"/>
    </source>
</evidence>
<name>A0A0A8QF34_9ACTN</name>
<feature type="domain" description="tRNA(Ile)-lysidine/2-thiocytidine synthase N-terminal" evidence="8">
    <location>
        <begin position="31"/>
        <end position="212"/>
    </location>
</feature>
<proteinExistence type="inferred from homology"/>
<dbReference type="GO" id="GO:0006400">
    <property type="term" value="P:tRNA modification"/>
    <property type="evidence" value="ECO:0007669"/>
    <property type="project" value="UniProtKB-UniRule"/>
</dbReference>
<dbReference type="NCBIfam" id="TIGR02432">
    <property type="entry name" value="lysidine_TilS_N"/>
    <property type="match status" value="1"/>
</dbReference>
<organism evidence="10 11">
    <name type="scientific">Propionibacterium freudenreichii</name>
    <dbReference type="NCBI Taxonomy" id="1744"/>
    <lineage>
        <taxon>Bacteria</taxon>
        <taxon>Bacillati</taxon>
        <taxon>Actinomycetota</taxon>
        <taxon>Actinomycetes</taxon>
        <taxon>Propionibacteriales</taxon>
        <taxon>Propionibacteriaceae</taxon>
        <taxon>Propionibacterium</taxon>
    </lineage>
</organism>
<dbReference type="Proteomes" id="UP000250080">
    <property type="component" value="Chromosome I"/>
</dbReference>
<dbReference type="SUPFAM" id="SSF82829">
    <property type="entry name" value="MesJ substrate recognition domain-like"/>
    <property type="match status" value="1"/>
</dbReference>
<evidence type="ECO:0000313" key="10">
    <source>
        <dbReference type="EMBL" id="SCQ74791.1"/>
    </source>
</evidence>
<dbReference type="HAMAP" id="MF_01161">
    <property type="entry name" value="tRNA_Ile_lys_synt"/>
    <property type="match status" value="1"/>
</dbReference>
<gene>
    <name evidence="7" type="primary">tilS</name>
    <name evidence="10" type="ORF">PFR_JS23_277</name>
</gene>
<dbReference type="CDD" id="cd01992">
    <property type="entry name" value="TilS_N"/>
    <property type="match status" value="1"/>
</dbReference>
<dbReference type="Pfam" id="PF01171">
    <property type="entry name" value="ATP_bind_3"/>
    <property type="match status" value="1"/>
</dbReference>
<accession>A0A0A8QF34</accession>
<dbReference type="RefSeq" id="WP_036943192.1">
    <property type="nucleotide sequence ID" value="NZ_CCYP01000074.1"/>
</dbReference>
<dbReference type="Gene3D" id="3.40.50.620">
    <property type="entry name" value="HUPs"/>
    <property type="match status" value="1"/>
</dbReference>
<keyword evidence="2 7" id="KW-0436">Ligase</keyword>
<feature type="binding site" evidence="7">
    <location>
        <begin position="36"/>
        <end position="41"/>
    </location>
    <ligand>
        <name>ATP</name>
        <dbReference type="ChEBI" id="CHEBI:30616"/>
    </ligand>
</feature>
<comment type="catalytic activity">
    <reaction evidence="6 7">
        <text>cytidine(34) in tRNA(Ile2) + L-lysine + ATP = lysidine(34) in tRNA(Ile2) + AMP + diphosphate + H(+)</text>
        <dbReference type="Rhea" id="RHEA:43744"/>
        <dbReference type="Rhea" id="RHEA-COMP:10625"/>
        <dbReference type="Rhea" id="RHEA-COMP:10670"/>
        <dbReference type="ChEBI" id="CHEBI:15378"/>
        <dbReference type="ChEBI" id="CHEBI:30616"/>
        <dbReference type="ChEBI" id="CHEBI:32551"/>
        <dbReference type="ChEBI" id="CHEBI:33019"/>
        <dbReference type="ChEBI" id="CHEBI:82748"/>
        <dbReference type="ChEBI" id="CHEBI:83665"/>
        <dbReference type="ChEBI" id="CHEBI:456215"/>
        <dbReference type="EC" id="6.3.4.19"/>
    </reaction>
</comment>
<comment type="function">
    <text evidence="7">Ligates lysine onto the cytidine present at position 34 of the AUA codon-specific tRNA(Ile) that contains the anticodon CAU, in an ATP-dependent manner. Cytidine is converted to lysidine, thus changing the amino acid specificity of the tRNA from methionine to isoleucine.</text>
</comment>
<evidence type="ECO:0000259" key="8">
    <source>
        <dbReference type="Pfam" id="PF01171"/>
    </source>
</evidence>
<evidence type="ECO:0000256" key="6">
    <source>
        <dbReference type="ARBA" id="ARBA00048539"/>
    </source>
</evidence>
<dbReference type="PANTHER" id="PTHR43033">
    <property type="entry name" value="TRNA(ILE)-LYSIDINE SYNTHASE-RELATED"/>
    <property type="match status" value="1"/>
</dbReference>
<dbReference type="OrthoDB" id="5244702at2"/>
<sequence length="329" mass="34721">MATRALGRAGLALVAAVSDGLQRASEQGSRVRVACSGGPDSLALAAAVAVCARRDPALLAEALVVDHQLQPGSHEVAHTAVDAVRGLGLAARTVAVRVPHSGEGPEAAARRARYEALAAPDAPGGRRPDLVLLGHTLDDQAETVLLGLARGSGTRSLAGMPAHFGSAPQFWRPLLGVRRADTERACVEWGLSPWHDPQNRDDRFTRSRLRHRVLPVLTAELGEGVIEALARTATLATQDADYLDALTSSDLTAIMGDGGLDCARLADQPAALQGRLVRRWLATVGVVGLDFERTAAVLALVTRWRGQKGVDLPGGHRVVRRAGVLFLDH</sequence>
<evidence type="ECO:0000256" key="4">
    <source>
        <dbReference type="ARBA" id="ARBA00022741"/>
    </source>
</evidence>
<comment type="similarity">
    <text evidence="7">Belongs to the tRNA(Ile)-lysidine synthase family.</text>
</comment>
<dbReference type="EC" id="6.3.4.19" evidence="7"/>
<keyword evidence="5 7" id="KW-0067">ATP-binding</keyword>
<keyword evidence="3 7" id="KW-0819">tRNA processing</keyword>
<dbReference type="Pfam" id="PF09179">
    <property type="entry name" value="TilS"/>
    <property type="match status" value="1"/>
</dbReference>
<evidence type="ECO:0000256" key="3">
    <source>
        <dbReference type="ARBA" id="ARBA00022694"/>
    </source>
</evidence>
<evidence type="ECO:0000256" key="1">
    <source>
        <dbReference type="ARBA" id="ARBA00022490"/>
    </source>
</evidence>
<dbReference type="InterPro" id="IPR012094">
    <property type="entry name" value="tRNA_Ile_lys_synt"/>
</dbReference>
<keyword evidence="1 7" id="KW-0963">Cytoplasm</keyword>
<evidence type="ECO:0000313" key="11">
    <source>
        <dbReference type="Proteomes" id="UP000250080"/>
    </source>
</evidence>
<dbReference type="EMBL" id="LT618793">
    <property type="protein sequence ID" value="SCQ74791.1"/>
    <property type="molecule type" value="Genomic_DNA"/>
</dbReference>